<sequence>RVARQHFPIPSPYGTVQCHHGAEKIEGQSRAMVTLLDVKSLFYSGVYKIQREELTRGDGQSEIKRKRWREREEG</sequence>
<accession>A0AAV4EWF8</accession>
<reference evidence="1 2" key="1">
    <citation type="journal article" date="2021" name="Elife">
        <title>Chloroplast acquisition without the gene transfer in kleptoplastic sea slugs, Plakobranchus ocellatus.</title>
        <authorList>
            <person name="Maeda T."/>
            <person name="Takahashi S."/>
            <person name="Yoshida T."/>
            <person name="Shimamura S."/>
            <person name="Takaki Y."/>
            <person name="Nagai Y."/>
            <person name="Toyoda A."/>
            <person name="Suzuki Y."/>
            <person name="Arimoto A."/>
            <person name="Ishii H."/>
            <person name="Satoh N."/>
            <person name="Nishiyama T."/>
            <person name="Hasebe M."/>
            <person name="Maruyama T."/>
            <person name="Minagawa J."/>
            <person name="Obokata J."/>
            <person name="Shigenobu S."/>
        </authorList>
    </citation>
    <scope>NUCLEOTIDE SEQUENCE [LARGE SCALE GENOMIC DNA]</scope>
</reference>
<comment type="caution">
    <text evidence="1">The sequence shown here is derived from an EMBL/GenBank/DDBJ whole genome shotgun (WGS) entry which is preliminary data.</text>
</comment>
<dbReference type="Proteomes" id="UP000762676">
    <property type="component" value="Unassembled WGS sequence"/>
</dbReference>
<protein>
    <submittedName>
        <fullName evidence="1">Uncharacterized protein</fullName>
    </submittedName>
</protein>
<organism evidence="1 2">
    <name type="scientific">Elysia marginata</name>
    <dbReference type="NCBI Taxonomy" id="1093978"/>
    <lineage>
        <taxon>Eukaryota</taxon>
        <taxon>Metazoa</taxon>
        <taxon>Spiralia</taxon>
        <taxon>Lophotrochozoa</taxon>
        <taxon>Mollusca</taxon>
        <taxon>Gastropoda</taxon>
        <taxon>Heterobranchia</taxon>
        <taxon>Euthyneura</taxon>
        <taxon>Panpulmonata</taxon>
        <taxon>Sacoglossa</taxon>
        <taxon>Placobranchoidea</taxon>
        <taxon>Plakobranchidae</taxon>
        <taxon>Elysia</taxon>
    </lineage>
</organism>
<dbReference type="AlphaFoldDB" id="A0AAV4EWF8"/>
<evidence type="ECO:0000313" key="1">
    <source>
        <dbReference type="EMBL" id="GFR65116.1"/>
    </source>
</evidence>
<proteinExistence type="predicted"/>
<name>A0AAV4EWF8_9GAST</name>
<dbReference type="EMBL" id="BMAT01000370">
    <property type="protein sequence ID" value="GFR65116.1"/>
    <property type="molecule type" value="Genomic_DNA"/>
</dbReference>
<evidence type="ECO:0000313" key="2">
    <source>
        <dbReference type="Proteomes" id="UP000762676"/>
    </source>
</evidence>
<gene>
    <name evidence="1" type="ORF">ElyMa_000197200</name>
</gene>
<keyword evidence="2" id="KW-1185">Reference proteome</keyword>
<feature type="non-terminal residue" evidence="1">
    <location>
        <position position="1"/>
    </location>
</feature>